<keyword evidence="1" id="KW-0732">Signal</keyword>
<protein>
    <submittedName>
        <fullName evidence="3">Fam-c protein</fullName>
    </submittedName>
</protein>
<proteinExistence type="predicted"/>
<dbReference type="InterPro" id="IPR006488">
    <property type="entry name" value="PYST-C1_N"/>
</dbReference>
<dbReference type="EMBL" id="LT608197">
    <property type="protein sequence ID" value="SCM04535.1"/>
    <property type="molecule type" value="Genomic_DNA"/>
</dbReference>
<evidence type="ECO:0000259" key="2">
    <source>
        <dbReference type="Pfam" id="PF09690"/>
    </source>
</evidence>
<name>A0A1D3LES6_PLACE</name>
<evidence type="ECO:0000256" key="1">
    <source>
        <dbReference type="SAM" id="SignalP"/>
    </source>
</evidence>
<feature type="domain" description="PYST-C1-like N-terminal" evidence="2">
    <location>
        <begin position="27"/>
        <end position="75"/>
    </location>
</feature>
<feature type="signal peptide" evidence="1">
    <location>
        <begin position="1"/>
        <end position="23"/>
    </location>
</feature>
<dbReference type="Pfam" id="PF09690">
    <property type="entry name" value="PYST-C1"/>
    <property type="match status" value="1"/>
</dbReference>
<gene>
    <name evidence="3" type="ORF">PCHDK_000032200</name>
</gene>
<feature type="chain" id="PRO_5008917640" evidence="1">
    <location>
        <begin position="24"/>
        <end position="127"/>
    </location>
</feature>
<evidence type="ECO:0000313" key="4">
    <source>
        <dbReference type="Proteomes" id="UP000195879"/>
    </source>
</evidence>
<organism evidence="3 4">
    <name type="scientific">Plasmodium chabaudi adami</name>
    <dbReference type="NCBI Taxonomy" id="5826"/>
    <lineage>
        <taxon>Eukaryota</taxon>
        <taxon>Sar</taxon>
        <taxon>Alveolata</taxon>
        <taxon>Apicomplexa</taxon>
        <taxon>Aconoidasida</taxon>
        <taxon>Haemosporida</taxon>
        <taxon>Plasmodiidae</taxon>
        <taxon>Plasmodium</taxon>
        <taxon>Plasmodium (Vinckeia)</taxon>
    </lineage>
</organism>
<evidence type="ECO:0000313" key="3">
    <source>
        <dbReference type="EMBL" id="SCM04535.1"/>
    </source>
</evidence>
<accession>A0A1D3LES6</accession>
<dbReference type="Proteomes" id="UP000195879">
    <property type="component" value="Chromosome 3"/>
</dbReference>
<dbReference type="OrthoDB" id="371739at2759"/>
<dbReference type="AlphaFoldDB" id="A0A1D3LES6"/>
<sequence length="127" mass="15064">MNKRIFSLVCIVLYALLAVSIHCSEQKKYGLRSRIIRVIKQIKRSNKKNGIKSKHETQLNNNNNNDYYYNRDDYDYGRDDCDYGRDDCDYGRDDYDHDRDDYDTCYDDKEGRIGVVKDKSRCCGCWG</sequence>
<reference evidence="3 4" key="1">
    <citation type="submission" date="2016-08" db="EMBL/GenBank/DDBJ databases">
        <authorList>
            <consortium name="Pathogen Informatics"/>
        </authorList>
    </citation>
    <scope>NUCLEOTIDE SEQUENCE [LARGE SCALE GENOMIC DNA]</scope>
    <source>
        <strain evidence="3 4">DK</strain>
    </source>
</reference>
<dbReference type="NCBIfam" id="TIGR01601">
    <property type="entry name" value="PYST-C1"/>
    <property type="match status" value="1"/>
</dbReference>